<sequence length="74" mass="8047">MAGGDSTDPGEPSCVVSLNKLSPNNLHYRNADISIDIITGLHRIGTKAFSYNEGAARLYEPPGFDLECQLREPI</sequence>
<evidence type="ECO:0000313" key="2">
    <source>
        <dbReference type="Proteomes" id="UP001303760"/>
    </source>
</evidence>
<accession>A0AAN7C5R9</accession>
<dbReference type="EMBL" id="MU860265">
    <property type="protein sequence ID" value="KAK4235466.1"/>
    <property type="molecule type" value="Genomic_DNA"/>
</dbReference>
<keyword evidence="2" id="KW-1185">Reference proteome</keyword>
<dbReference type="AlphaFoldDB" id="A0AAN7C5R9"/>
<reference evidence="1" key="1">
    <citation type="journal article" date="2023" name="Mol. Phylogenet. Evol.">
        <title>Genome-scale phylogeny and comparative genomics of the fungal order Sordariales.</title>
        <authorList>
            <person name="Hensen N."/>
            <person name="Bonometti L."/>
            <person name="Westerberg I."/>
            <person name="Brannstrom I.O."/>
            <person name="Guillou S."/>
            <person name="Cros-Aarteil S."/>
            <person name="Calhoun S."/>
            <person name="Haridas S."/>
            <person name="Kuo A."/>
            <person name="Mondo S."/>
            <person name="Pangilinan J."/>
            <person name="Riley R."/>
            <person name="LaButti K."/>
            <person name="Andreopoulos B."/>
            <person name="Lipzen A."/>
            <person name="Chen C."/>
            <person name="Yan M."/>
            <person name="Daum C."/>
            <person name="Ng V."/>
            <person name="Clum A."/>
            <person name="Steindorff A."/>
            <person name="Ohm R.A."/>
            <person name="Martin F."/>
            <person name="Silar P."/>
            <person name="Natvig D.O."/>
            <person name="Lalanne C."/>
            <person name="Gautier V."/>
            <person name="Ament-Velasquez S.L."/>
            <person name="Kruys A."/>
            <person name="Hutchinson M.I."/>
            <person name="Powell A.J."/>
            <person name="Barry K."/>
            <person name="Miller A.N."/>
            <person name="Grigoriev I.V."/>
            <person name="Debuchy R."/>
            <person name="Gladieux P."/>
            <person name="Hiltunen Thoren M."/>
            <person name="Johannesson H."/>
        </authorList>
    </citation>
    <scope>NUCLEOTIDE SEQUENCE</scope>
    <source>
        <strain evidence="1">CBS 532.94</strain>
    </source>
</reference>
<evidence type="ECO:0000313" key="1">
    <source>
        <dbReference type="EMBL" id="KAK4235466.1"/>
    </source>
</evidence>
<comment type="caution">
    <text evidence="1">The sequence shown here is derived from an EMBL/GenBank/DDBJ whole genome shotgun (WGS) entry which is preliminary data.</text>
</comment>
<dbReference type="Proteomes" id="UP001303760">
    <property type="component" value="Unassembled WGS sequence"/>
</dbReference>
<reference evidence="1" key="2">
    <citation type="submission" date="2023-05" db="EMBL/GenBank/DDBJ databases">
        <authorList>
            <consortium name="Lawrence Berkeley National Laboratory"/>
            <person name="Steindorff A."/>
            <person name="Hensen N."/>
            <person name="Bonometti L."/>
            <person name="Westerberg I."/>
            <person name="Brannstrom I.O."/>
            <person name="Guillou S."/>
            <person name="Cros-Aarteil S."/>
            <person name="Calhoun S."/>
            <person name="Haridas S."/>
            <person name="Kuo A."/>
            <person name="Mondo S."/>
            <person name="Pangilinan J."/>
            <person name="Riley R."/>
            <person name="Labutti K."/>
            <person name="Andreopoulos B."/>
            <person name="Lipzen A."/>
            <person name="Chen C."/>
            <person name="Yanf M."/>
            <person name="Daum C."/>
            <person name="Ng V."/>
            <person name="Clum A."/>
            <person name="Ohm R."/>
            <person name="Martin F."/>
            <person name="Silar P."/>
            <person name="Natvig D."/>
            <person name="Lalanne C."/>
            <person name="Gautier V."/>
            <person name="Ament-Velasquez S.L."/>
            <person name="Kruys A."/>
            <person name="Hutchinson M.I."/>
            <person name="Powell A.J."/>
            <person name="Barry K."/>
            <person name="Miller A.N."/>
            <person name="Grigoriev I.V."/>
            <person name="Debuchy R."/>
            <person name="Gladieux P."/>
            <person name="Thoren M.H."/>
            <person name="Johannesson H."/>
        </authorList>
    </citation>
    <scope>NUCLEOTIDE SEQUENCE</scope>
    <source>
        <strain evidence="1">CBS 532.94</strain>
    </source>
</reference>
<gene>
    <name evidence="1" type="ORF">C8A03DRAFT_36681</name>
</gene>
<name>A0AAN7C5R9_9PEZI</name>
<proteinExistence type="predicted"/>
<organism evidence="1 2">
    <name type="scientific">Achaetomium macrosporum</name>
    <dbReference type="NCBI Taxonomy" id="79813"/>
    <lineage>
        <taxon>Eukaryota</taxon>
        <taxon>Fungi</taxon>
        <taxon>Dikarya</taxon>
        <taxon>Ascomycota</taxon>
        <taxon>Pezizomycotina</taxon>
        <taxon>Sordariomycetes</taxon>
        <taxon>Sordariomycetidae</taxon>
        <taxon>Sordariales</taxon>
        <taxon>Chaetomiaceae</taxon>
        <taxon>Achaetomium</taxon>
    </lineage>
</organism>
<protein>
    <submittedName>
        <fullName evidence="1">Uncharacterized protein</fullName>
    </submittedName>
</protein>